<feature type="signal peptide" evidence="7">
    <location>
        <begin position="1"/>
        <end position="23"/>
    </location>
</feature>
<gene>
    <name evidence="8" type="ORF">JCGZ_00594</name>
</gene>
<keyword evidence="5" id="KW-0472">Membrane</keyword>
<dbReference type="InterPro" id="IPR032675">
    <property type="entry name" value="LRR_dom_sf"/>
</dbReference>
<evidence type="ECO:0000313" key="9">
    <source>
        <dbReference type="Proteomes" id="UP000027138"/>
    </source>
</evidence>
<evidence type="ECO:0000256" key="4">
    <source>
        <dbReference type="ARBA" id="ARBA00022737"/>
    </source>
</evidence>
<dbReference type="OrthoDB" id="2015206at2759"/>
<evidence type="ECO:0000256" key="1">
    <source>
        <dbReference type="ARBA" id="ARBA00004370"/>
    </source>
</evidence>
<dbReference type="Pfam" id="PF00560">
    <property type="entry name" value="LRR_1"/>
    <property type="match status" value="4"/>
</dbReference>
<dbReference type="FunFam" id="3.80.10.10:FF:000041">
    <property type="entry name" value="LRR receptor-like serine/threonine-protein kinase ERECTA"/>
    <property type="match status" value="1"/>
</dbReference>
<protein>
    <recommendedName>
        <fullName evidence="10">Leucine-rich repeat-containing N-terminal plant-type domain-containing protein</fullName>
    </recommendedName>
</protein>
<dbReference type="GO" id="GO:0016020">
    <property type="term" value="C:membrane"/>
    <property type="evidence" value="ECO:0007669"/>
    <property type="project" value="UniProtKB-SubCell"/>
</dbReference>
<feature type="chain" id="PRO_5001638576" description="Leucine-rich repeat-containing N-terminal plant-type domain-containing protein" evidence="7">
    <location>
        <begin position="24"/>
        <end position="258"/>
    </location>
</feature>
<dbReference type="Proteomes" id="UP000027138">
    <property type="component" value="Unassembled WGS sequence"/>
</dbReference>
<evidence type="ECO:0000313" key="8">
    <source>
        <dbReference type="EMBL" id="KDP21807.1"/>
    </source>
</evidence>
<evidence type="ECO:0000256" key="3">
    <source>
        <dbReference type="ARBA" id="ARBA00022729"/>
    </source>
</evidence>
<evidence type="ECO:0000256" key="7">
    <source>
        <dbReference type="SAM" id="SignalP"/>
    </source>
</evidence>
<keyword evidence="2" id="KW-0433">Leucine-rich repeat</keyword>
<dbReference type="PANTHER" id="PTHR48065:SF75">
    <property type="entry name" value="LEUCINE-RICH REPEAT-CONTAINING N-TERMINAL PLANT-TYPE DOMAIN-CONTAINING PROTEIN"/>
    <property type="match status" value="1"/>
</dbReference>
<accession>A0A067JDB1</accession>
<dbReference type="AlphaFoldDB" id="A0A067JDB1"/>
<keyword evidence="4" id="KW-0677">Repeat</keyword>
<dbReference type="Gene3D" id="3.80.10.10">
    <property type="entry name" value="Ribonuclease Inhibitor"/>
    <property type="match status" value="2"/>
</dbReference>
<keyword evidence="6" id="KW-0325">Glycoprotein</keyword>
<keyword evidence="3 7" id="KW-0732">Signal</keyword>
<proteinExistence type="predicted"/>
<evidence type="ECO:0000256" key="2">
    <source>
        <dbReference type="ARBA" id="ARBA00022614"/>
    </source>
</evidence>
<comment type="subcellular location">
    <subcellularLocation>
        <location evidence="1">Membrane</location>
    </subcellularLocation>
</comment>
<dbReference type="STRING" id="180498.A0A067JDB1"/>
<evidence type="ECO:0000256" key="6">
    <source>
        <dbReference type="ARBA" id="ARBA00023180"/>
    </source>
</evidence>
<organism evidence="8 9">
    <name type="scientific">Jatropha curcas</name>
    <name type="common">Barbados nut</name>
    <dbReference type="NCBI Taxonomy" id="180498"/>
    <lineage>
        <taxon>Eukaryota</taxon>
        <taxon>Viridiplantae</taxon>
        <taxon>Streptophyta</taxon>
        <taxon>Embryophyta</taxon>
        <taxon>Tracheophyta</taxon>
        <taxon>Spermatophyta</taxon>
        <taxon>Magnoliopsida</taxon>
        <taxon>eudicotyledons</taxon>
        <taxon>Gunneridae</taxon>
        <taxon>Pentapetalae</taxon>
        <taxon>rosids</taxon>
        <taxon>fabids</taxon>
        <taxon>Malpighiales</taxon>
        <taxon>Euphorbiaceae</taxon>
        <taxon>Crotonoideae</taxon>
        <taxon>Jatropheae</taxon>
        <taxon>Jatropha</taxon>
    </lineage>
</organism>
<dbReference type="PANTHER" id="PTHR48065">
    <property type="entry name" value="OS10G0469600 PROTEIN"/>
    <property type="match status" value="1"/>
</dbReference>
<evidence type="ECO:0008006" key="10">
    <source>
        <dbReference type="Google" id="ProtNLM"/>
    </source>
</evidence>
<keyword evidence="9" id="KW-1185">Reference proteome</keyword>
<dbReference type="SUPFAM" id="SSF52058">
    <property type="entry name" value="L domain-like"/>
    <property type="match status" value="1"/>
</dbReference>
<reference evidence="8 9" key="1">
    <citation type="journal article" date="2014" name="PLoS ONE">
        <title>Global Analysis of Gene Expression Profiles in Physic Nut (Jatropha curcas L.) Seedlings Exposed to Salt Stress.</title>
        <authorList>
            <person name="Zhang L."/>
            <person name="Zhang C."/>
            <person name="Wu P."/>
            <person name="Chen Y."/>
            <person name="Li M."/>
            <person name="Jiang H."/>
            <person name="Wu G."/>
        </authorList>
    </citation>
    <scope>NUCLEOTIDE SEQUENCE [LARGE SCALE GENOMIC DNA]</scope>
    <source>
        <strain evidence="9">cv. GZQX0401</strain>
        <tissue evidence="8">Young leaves</tissue>
    </source>
</reference>
<name>A0A067JDB1_JATCU</name>
<dbReference type="EMBL" id="KK915560">
    <property type="protein sequence ID" value="KDP21807.1"/>
    <property type="molecule type" value="Genomic_DNA"/>
</dbReference>
<sequence>MVKAFRLLFFLAFFCAGIHFTFSLTDPRDGLSSISIKGNPSGDIGELTELISLDLSFNTFTGSLTPRLGDLNNLTTLILAGCGFTGSISDELGNLAELSFLALNNSNLTGKIPSSLGKLSNLYWLDLADNHLTGPIPVSTPTTPGLDLLKELSTCELFDGNLLDGTIPSTLGLVQTLEEFSNNKLKGPLPDLTGMNALNYENLSNKAFFPSEAPAWFSTLPSLTTLLVGNPVCSALSNVSYCEQFNFSSIPSEPVEVA</sequence>
<evidence type="ECO:0000256" key="5">
    <source>
        <dbReference type="ARBA" id="ARBA00023136"/>
    </source>
</evidence>
<dbReference type="InterPro" id="IPR001611">
    <property type="entry name" value="Leu-rich_rpt"/>
</dbReference>